<dbReference type="Proteomes" id="UP000188354">
    <property type="component" value="Chromosome LG11"/>
</dbReference>
<accession>A0A1J7HLE4</accession>
<sequence>MELKLSLCHRLYRGRMRITAAEDFAQWAMLSETLIPSSLPPTTLDAASKLLSTMRPTVAASSDLHDRSSQCGREPRASDDYGPATVQTPGAANDLVCLFVVVHEPLPPIFCPHE</sequence>
<organism evidence="2 3">
    <name type="scientific">Lupinus angustifolius</name>
    <name type="common">Narrow-leaved blue lupine</name>
    <dbReference type="NCBI Taxonomy" id="3871"/>
    <lineage>
        <taxon>Eukaryota</taxon>
        <taxon>Viridiplantae</taxon>
        <taxon>Streptophyta</taxon>
        <taxon>Embryophyta</taxon>
        <taxon>Tracheophyta</taxon>
        <taxon>Spermatophyta</taxon>
        <taxon>Magnoliopsida</taxon>
        <taxon>eudicotyledons</taxon>
        <taxon>Gunneridae</taxon>
        <taxon>Pentapetalae</taxon>
        <taxon>rosids</taxon>
        <taxon>fabids</taxon>
        <taxon>Fabales</taxon>
        <taxon>Fabaceae</taxon>
        <taxon>Papilionoideae</taxon>
        <taxon>50 kb inversion clade</taxon>
        <taxon>genistoids sensu lato</taxon>
        <taxon>core genistoids</taxon>
        <taxon>Genisteae</taxon>
        <taxon>Lupinus</taxon>
    </lineage>
</organism>
<feature type="compositionally biased region" description="Basic and acidic residues" evidence="1">
    <location>
        <begin position="63"/>
        <end position="79"/>
    </location>
</feature>
<dbReference type="AlphaFoldDB" id="A0A1J7HLE4"/>
<name>A0A1J7HLE4_LUPAN</name>
<keyword evidence="3" id="KW-1185">Reference proteome</keyword>
<reference evidence="2 3" key="1">
    <citation type="journal article" date="2017" name="Plant Biotechnol. J.">
        <title>A comprehensive draft genome sequence for lupin (Lupinus angustifolius), an emerging health food: insights into plant-microbe interactions and legume evolution.</title>
        <authorList>
            <person name="Hane J.K."/>
            <person name="Ming Y."/>
            <person name="Kamphuis L.G."/>
            <person name="Nelson M.N."/>
            <person name="Garg G."/>
            <person name="Atkins C.A."/>
            <person name="Bayer P.E."/>
            <person name="Bravo A."/>
            <person name="Bringans S."/>
            <person name="Cannon S."/>
            <person name="Edwards D."/>
            <person name="Foley R."/>
            <person name="Gao L.L."/>
            <person name="Harrison M.J."/>
            <person name="Huang W."/>
            <person name="Hurgobin B."/>
            <person name="Li S."/>
            <person name="Liu C.W."/>
            <person name="McGrath A."/>
            <person name="Morahan G."/>
            <person name="Murray J."/>
            <person name="Weller J."/>
            <person name="Jian J."/>
            <person name="Singh K.B."/>
        </authorList>
    </citation>
    <scope>NUCLEOTIDE SEQUENCE [LARGE SCALE GENOMIC DNA]</scope>
    <source>
        <strain evidence="3">cv. Tanjil</strain>
        <tissue evidence="2">Whole plant</tissue>
    </source>
</reference>
<gene>
    <name evidence="2" type="ORF">TanjilG_12855</name>
</gene>
<evidence type="ECO:0000313" key="3">
    <source>
        <dbReference type="Proteomes" id="UP000188354"/>
    </source>
</evidence>
<feature type="region of interest" description="Disordered" evidence="1">
    <location>
        <begin position="58"/>
        <end position="85"/>
    </location>
</feature>
<dbReference type="Gramene" id="OIW02541">
    <property type="protein sequence ID" value="OIW02541"/>
    <property type="gene ID" value="TanjilG_12855"/>
</dbReference>
<evidence type="ECO:0000256" key="1">
    <source>
        <dbReference type="SAM" id="MobiDB-lite"/>
    </source>
</evidence>
<proteinExistence type="predicted"/>
<dbReference type="EMBL" id="CM007371">
    <property type="protein sequence ID" value="OIW02541.1"/>
    <property type="molecule type" value="Genomic_DNA"/>
</dbReference>
<protein>
    <submittedName>
        <fullName evidence="2">Uncharacterized protein</fullName>
    </submittedName>
</protein>
<evidence type="ECO:0000313" key="2">
    <source>
        <dbReference type="EMBL" id="OIW02541.1"/>
    </source>
</evidence>